<dbReference type="EMBL" id="JAJAGQ010000022">
    <property type="protein sequence ID" value="KAJ8530216.1"/>
    <property type="molecule type" value="Genomic_DNA"/>
</dbReference>
<evidence type="ECO:0000313" key="3">
    <source>
        <dbReference type="Proteomes" id="UP001152561"/>
    </source>
</evidence>
<evidence type="ECO:0000256" key="1">
    <source>
        <dbReference type="SAM" id="Phobius"/>
    </source>
</evidence>
<proteinExistence type="predicted"/>
<keyword evidence="3" id="KW-1185">Reference proteome</keyword>
<gene>
    <name evidence="2" type="ORF">K7X08_037051</name>
</gene>
<accession>A0A9Q1QWW7</accession>
<evidence type="ECO:0000313" key="2">
    <source>
        <dbReference type="EMBL" id="KAJ8530216.1"/>
    </source>
</evidence>
<dbReference type="Proteomes" id="UP001152561">
    <property type="component" value="Unassembled WGS sequence"/>
</dbReference>
<keyword evidence="1" id="KW-1133">Transmembrane helix</keyword>
<keyword evidence="1" id="KW-0472">Membrane</keyword>
<reference evidence="3" key="1">
    <citation type="journal article" date="2023" name="Proc. Natl. Acad. Sci. U.S.A.">
        <title>Genomic and structural basis for evolution of tropane alkaloid biosynthesis.</title>
        <authorList>
            <person name="Wanga Y.-J."/>
            <person name="Taina T."/>
            <person name="Yua J.-Y."/>
            <person name="Lia J."/>
            <person name="Xua B."/>
            <person name="Chenc J."/>
            <person name="D'Auriad J.C."/>
            <person name="Huanga J.-P."/>
            <person name="Huanga S.-X."/>
        </authorList>
    </citation>
    <scope>NUCLEOTIDE SEQUENCE [LARGE SCALE GENOMIC DNA]</scope>
    <source>
        <strain evidence="3">cv. KIB-2019</strain>
    </source>
</reference>
<feature type="transmembrane region" description="Helical" evidence="1">
    <location>
        <begin position="23"/>
        <end position="44"/>
    </location>
</feature>
<name>A0A9Q1QWW7_9SOLA</name>
<dbReference type="AlphaFoldDB" id="A0A9Q1QWW7"/>
<keyword evidence="1" id="KW-0812">Transmembrane</keyword>
<protein>
    <submittedName>
        <fullName evidence="2">Uncharacterized protein</fullName>
    </submittedName>
</protein>
<comment type="caution">
    <text evidence="2">The sequence shown here is derived from an EMBL/GenBank/DDBJ whole genome shotgun (WGS) entry which is preliminary data.</text>
</comment>
<organism evidence="2 3">
    <name type="scientific">Anisodus acutangulus</name>
    <dbReference type="NCBI Taxonomy" id="402998"/>
    <lineage>
        <taxon>Eukaryota</taxon>
        <taxon>Viridiplantae</taxon>
        <taxon>Streptophyta</taxon>
        <taxon>Embryophyta</taxon>
        <taxon>Tracheophyta</taxon>
        <taxon>Spermatophyta</taxon>
        <taxon>Magnoliopsida</taxon>
        <taxon>eudicotyledons</taxon>
        <taxon>Gunneridae</taxon>
        <taxon>Pentapetalae</taxon>
        <taxon>asterids</taxon>
        <taxon>lamiids</taxon>
        <taxon>Solanales</taxon>
        <taxon>Solanaceae</taxon>
        <taxon>Solanoideae</taxon>
        <taxon>Hyoscyameae</taxon>
        <taxon>Anisodus</taxon>
    </lineage>
</organism>
<sequence>MCVLLFFSLQATPANVATPAFLFLFLFSIAHSCCFVNFSFLGLLRHKRENTLFQQPQGYNGKKFAPCFTPETTRKYWFSS</sequence>